<evidence type="ECO:0000313" key="3">
    <source>
        <dbReference type="Proteomes" id="UP000076603"/>
    </source>
</evidence>
<evidence type="ECO:0000313" key="2">
    <source>
        <dbReference type="EMBL" id="KZL91518.1"/>
    </source>
</evidence>
<gene>
    <name evidence="2" type="ORF">CLMAG_32770</name>
</gene>
<dbReference type="Gene3D" id="3.30.1370.80">
    <property type="entry name" value="Molybdopterin cofactor biosynthesis MoaD-related, C-terminal domain"/>
    <property type="match status" value="1"/>
</dbReference>
<dbReference type="InterPro" id="IPR036473">
    <property type="entry name" value="Mopterin_CF_MoaD-rel_C_sf"/>
</dbReference>
<keyword evidence="3" id="KW-1185">Reference proteome</keyword>
<name>A0A161WX48_9CLOT</name>
<dbReference type="Proteomes" id="UP000076603">
    <property type="component" value="Unassembled WGS sequence"/>
</dbReference>
<proteinExistence type="predicted"/>
<dbReference type="Pfam" id="PF09189">
    <property type="entry name" value="MoaD_arch"/>
    <property type="match status" value="1"/>
</dbReference>
<reference evidence="2 3" key="1">
    <citation type="submission" date="2016-04" db="EMBL/GenBank/DDBJ databases">
        <title>Genome sequence of Clostridium magnum DSM 2767.</title>
        <authorList>
            <person name="Poehlein A."/>
            <person name="Uhlig R."/>
            <person name="Fischer R."/>
            <person name="Bahl H."/>
            <person name="Daniel R."/>
        </authorList>
    </citation>
    <scope>NUCLEOTIDE SEQUENCE [LARGE SCALE GENOMIC DNA]</scope>
    <source>
        <strain evidence="2 3">DSM 2767</strain>
    </source>
</reference>
<dbReference type="EMBL" id="LWAE01000003">
    <property type="protein sequence ID" value="KZL91518.1"/>
    <property type="molecule type" value="Genomic_DNA"/>
</dbReference>
<sequence length="92" mass="10821">MTEGDIMLKTKTLEMGGIYREDFVKYFLKIGGKTEDQETFKGFYWEVLVGSETWRMLGSLRIHHVLITFNVEEDKFDEFIAEFRLNFLRAGG</sequence>
<accession>A0A161WX48</accession>
<comment type="caution">
    <text evidence="2">The sequence shown here is derived from an EMBL/GenBank/DDBJ whole genome shotgun (WGS) entry which is preliminary data.</text>
</comment>
<feature type="domain" description="Molybdopterin cofactor biosynthesis MoaD-related C-terminal" evidence="1">
    <location>
        <begin position="11"/>
        <end position="92"/>
    </location>
</feature>
<dbReference type="PATRIC" id="fig|1121326.3.peg.3310"/>
<evidence type="ECO:0000259" key="1">
    <source>
        <dbReference type="Pfam" id="PF09189"/>
    </source>
</evidence>
<dbReference type="InterPro" id="IPR015272">
    <property type="entry name" value="MoadD_C"/>
</dbReference>
<organism evidence="2 3">
    <name type="scientific">Clostridium magnum DSM 2767</name>
    <dbReference type="NCBI Taxonomy" id="1121326"/>
    <lineage>
        <taxon>Bacteria</taxon>
        <taxon>Bacillati</taxon>
        <taxon>Bacillota</taxon>
        <taxon>Clostridia</taxon>
        <taxon>Eubacteriales</taxon>
        <taxon>Clostridiaceae</taxon>
        <taxon>Clostridium</taxon>
    </lineage>
</organism>
<dbReference type="AlphaFoldDB" id="A0A161WX48"/>
<protein>
    <recommendedName>
        <fullName evidence="1">Molybdopterin cofactor biosynthesis MoaD-related C-terminal domain-containing protein</fullName>
    </recommendedName>
</protein>
<dbReference type="OrthoDB" id="1798819at2"/>